<keyword evidence="6" id="KW-1185">Reference proteome</keyword>
<gene>
    <name evidence="5" type="ORF">SAMN05444340_11634</name>
</gene>
<evidence type="ECO:0000313" key="5">
    <source>
        <dbReference type="EMBL" id="SDY73187.1"/>
    </source>
</evidence>
<dbReference type="Proteomes" id="UP000199286">
    <property type="component" value="Unassembled WGS sequence"/>
</dbReference>
<dbReference type="Gene3D" id="3.40.50.150">
    <property type="entry name" value="Vaccinia Virus protein VP39"/>
    <property type="match status" value="1"/>
</dbReference>
<dbReference type="GO" id="GO:0008990">
    <property type="term" value="F:rRNA (guanine-N2-)-methyltransferase activity"/>
    <property type="evidence" value="ECO:0007669"/>
    <property type="project" value="TreeGrafter"/>
</dbReference>
<proteinExistence type="predicted"/>
<dbReference type="InterPro" id="IPR004114">
    <property type="entry name" value="THUMP_dom"/>
</dbReference>
<dbReference type="InterPro" id="IPR054170">
    <property type="entry name" value="RlmL_1st"/>
</dbReference>
<reference evidence="5 6" key="1">
    <citation type="submission" date="2016-10" db="EMBL/GenBank/DDBJ databases">
        <authorList>
            <person name="de Groot N.N."/>
        </authorList>
    </citation>
    <scope>NUCLEOTIDE SEQUENCE [LARGE SCALE GENOMIC DNA]</scope>
    <source>
        <strain evidence="5 6">DSM 26880</strain>
    </source>
</reference>
<dbReference type="InterPro" id="IPR000241">
    <property type="entry name" value="RlmKL-like_Mtase"/>
</dbReference>
<dbReference type="CDD" id="cd11715">
    <property type="entry name" value="THUMP_AdoMetMT"/>
    <property type="match status" value="1"/>
</dbReference>
<keyword evidence="2" id="KW-0808">Transferase</keyword>
<evidence type="ECO:0000256" key="3">
    <source>
        <dbReference type="PROSITE-ProRule" id="PRU00529"/>
    </source>
</evidence>
<organism evidence="5 6">
    <name type="scientific">Citreimonas salinaria</name>
    <dbReference type="NCBI Taxonomy" id="321339"/>
    <lineage>
        <taxon>Bacteria</taxon>
        <taxon>Pseudomonadati</taxon>
        <taxon>Pseudomonadota</taxon>
        <taxon>Alphaproteobacteria</taxon>
        <taxon>Rhodobacterales</taxon>
        <taxon>Roseobacteraceae</taxon>
        <taxon>Citreimonas</taxon>
    </lineage>
</organism>
<dbReference type="GO" id="GO:0070043">
    <property type="term" value="F:rRNA (guanine-N7-)-methyltransferase activity"/>
    <property type="evidence" value="ECO:0007669"/>
    <property type="project" value="TreeGrafter"/>
</dbReference>
<dbReference type="STRING" id="321339.SAMN05444340_11634"/>
<dbReference type="Pfam" id="PF22020">
    <property type="entry name" value="RlmL_1st"/>
    <property type="match status" value="1"/>
</dbReference>
<dbReference type="Gene3D" id="3.30.2130.30">
    <property type="match status" value="1"/>
</dbReference>
<evidence type="ECO:0000259" key="4">
    <source>
        <dbReference type="PROSITE" id="PS51165"/>
    </source>
</evidence>
<dbReference type="AlphaFoldDB" id="A0A1H3M8X2"/>
<protein>
    <submittedName>
        <fullName evidence="5">Putative N6-adenine-specific DNA methylase</fullName>
    </submittedName>
</protein>
<dbReference type="RefSeq" id="WP_089885014.1">
    <property type="nucleotide sequence ID" value="NZ_FNPF01000016.1"/>
</dbReference>
<keyword evidence="1 5" id="KW-0489">Methyltransferase</keyword>
<dbReference type="InterPro" id="IPR029063">
    <property type="entry name" value="SAM-dependent_MTases_sf"/>
</dbReference>
<dbReference type="Pfam" id="PF01170">
    <property type="entry name" value="UPF0020"/>
    <property type="match status" value="1"/>
</dbReference>
<evidence type="ECO:0000256" key="2">
    <source>
        <dbReference type="ARBA" id="ARBA00022679"/>
    </source>
</evidence>
<dbReference type="PROSITE" id="PS01261">
    <property type="entry name" value="UPF0020"/>
    <property type="match status" value="1"/>
</dbReference>
<dbReference type="SUPFAM" id="SSF53335">
    <property type="entry name" value="S-adenosyl-L-methionine-dependent methyltransferases"/>
    <property type="match status" value="1"/>
</dbReference>
<dbReference type="PANTHER" id="PTHR47313">
    <property type="entry name" value="RIBOSOMAL RNA LARGE SUBUNIT METHYLTRANSFERASE K/L"/>
    <property type="match status" value="1"/>
</dbReference>
<sequence length="367" mass="39702">MSQMSLFFTAAPGLEPVLLDEARALGFEGAEAQPGGVAARGDWSEVWRANLWLRGAGHVLVRVAEFRAAHLAQLDKRARKVDWTDILHADVPFRVEATCRRSRIYHDRAARERVERAIAETLGAPHDPEAGLRVMVRIEDDLVTISLDASGEPLHRRGHKEAVGKAPLRETLAASFLRVAGYDGTEPVIDPMCGSGTFVLEAAEIAAGLAPGRTRRFAFEDFASFDAGAWAAMKAQAVSRDTDLRFAGFDRDDGAIRSAAANAARAGVDGLCSFTRQPIAALERPAGAPGLVMVNPPYGARIGNRKLLFALYGTLGQVLRERFRGWRVGLVTSDPGLAKSTELPFLPDPVKVSHGGLTVRLHRTDAL</sequence>
<dbReference type="InterPro" id="IPR053943">
    <property type="entry name" value="RlmKL-like_Mtase_CS"/>
</dbReference>
<keyword evidence="3" id="KW-0694">RNA-binding</keyword>
<dbReference type="EMBL" id="FNPF01000016">
    <property type="protein sequence ID" value="SDY73187.1"/>
    <property type="molecule type" value="Genomic_DNA"/>
</dbReference>
<feature type="domain" description="THUMP" evidence="4">
    <location>
        <begin position="45"/>
        <end position="149"/>
    </location>
</feature>
<dbReference type="PROSITE" id="PS51165">
    <property type="entry name" value="THUMP"/>
    <property type="match status" value="1"/>
</dbReference>
<dbReference type="GO" id="GO:0003723">
    <property type="term" value="F:RNA binding"/>
    <property type="evidence" value="ECO:0007669"/>
    <property type="project" value="UniProtKB-UniRule"/>
</dbReference>
<evidence type="ECO:0000256" key="1">
    <source>
        <dbReference type="ARBA" id="ARBA00022603"/>
    </source>
</evidence>
<dbReference type="OrthoDB" id="9809404at2"/>
<evidence type="ECO:0000313" key="6">
    <source>
        <dbReference type="Proteomes" id="UP000199286"/>
    </source>
</evidence>
<dbReference type="Pfam" id="PF02926">
    <property type="entry name" value="THUMP"/>
    <property type="match status" value="1"/>
</dbReference>
<name>A0A1H3M8X2_9RHOB</name>
<dbReference type="PANTHER" id="PTHR47313:SF1">
    <property type="entry name" value="RIBOSOMAL RNA LARGE SUBUNIT METHYLTRANSFERASE K_L"/>
    <property type="match status" value="1"/>
</dbReference>
<accession>A0A1H3M8X2</accession>